<keyword evidence="1" id="KW-0175">Coiled coil</keyword>
<evidence type="ECO:0000256" key="2">
    <source>
        <dbReference type="SAM" id="MobiDB-lite"/>
    </source>
</evidence>
<evidence type="ECO:0000313" key="3">
    <source>
        <dbReference type="EMBL" id="KAK4782309.1"/>
    </source>
</evidence>
<proteinExistence type="predicted"/>
<evidence type="ECO:0000256" key="1">
    <source>
        <dbReference type="SAM" id="Coils"/>
    </source>
</evidence>
<protein>
    <submittedName>
        <fullName evidence="3">Uncharacterized protein</fullName>
    </submittedName>
</protein>
<organism evidence="3 4">
    <name type="scientific">Trapa natans</name>
    <name type="common">Water chestnut</name>
    <dbReference type="NCBI Taxonomy" id="22666"/>
    <lineage>
        <taxon>Eukaryota</taxon>
        <taxon>Viridiplantae</taxon>
        <taxon>Streptophyta</taxon>
        <taxon>Embryophyta</taxon>
        <taxon>Tracheophyta</taxon>
        <taxon>Spermatophyta</taxon>
        <taxon>Magnoliopsida</taxon>
        <taxon>eudicotyledons</taxon>
        <taxon>Gunneridae</taxon>
        <taxon>Pentapetalae</taxon>
        <taxon>rosids</taxon>
        <taxon>malvids</taxon>
        <taxon>Myrtales</taxon>
        <taxon>Lythraceae</taxon>
        <taxon>Trapa</taxon>
    </lineage>
</organism>
<gene>
    <name evidence="3" type="ORF">SAY86_016411</name>
</gene>
<comment type="caution">
    <text evidence="3">The sequence shown here is derived from an EMBL/GenBank/DDBJ whole genome shotgun (WGS) entry which is preliminary data.</text>
</comment>
<feature type="region of interest" description="Disordered" evidence="2">
    <location>
        <begin position="512"/>
        <end position="531"/>
    </location>
</feature>
<feature type="region of interest" description="Disordered" evidence="2">
    <location>
        <begin position="51"/>
        <end position="91"/>
    </location>
</feature>
<dbReference type="PANTHER" id="PTHR33476:SF7">
    <property type="entry name" value="EMB|CAB62613.1"/>
    <property type="match status" value="1"/>
</dbReference>
<evidence type="ECO:0000313" key="4">
    <source>
        <dbReference type="Proteomes" id="UP001346149"/>
    </source>
</evidence>
<dbReference type="InterPro" id="IPR040348">
    <property type="entry name" value="POLAR-like"/>
</dbReference>
<dbReference type="EMBL" id="JAXQNO010000016">
    <property type="protein sequence ID" value="KAK4782309.1"/>
    <property type="molecule type" value="Genomic_DNA"/>
</dbReference>
<sequence length="639" mass="71531">MDFWVVAVAAGAGCLAKHLRSSSINNYGLSKLLYDVSSFEDQELHDYSNHSMAQRKKLENDASPSRVNASHEETYDMPPSNRVSSADWASPSRLDDQASARHLQDYNASFEASVPQDFSSKQSETEDYNRMSMISSDQENSEVSVPLAGETSTFYGYPKHRRTLRSRYLHRQFLKPQSSLESCLVAQLYNHIAEMGNFSRSCLMPPTSPSLRPLIVANGSSVINMFIDPSLEKARTEVKKSCQIISEGGKVVLGVPHLPNCGSSKVIKHMHNRTGKEKSIGSSRSITTEKGTPGGTTLLCIGISLGIMFSILANKKEVDKLKELLKQTENLVQDLQDELELRDSLTVKELACETCESLDAHNNSMHGTACNIFSTEQFMEIHTRCTGIERASMNTDSMTRIEIELEAELERLGLDIKASNLESRISDAELNPVFDKEDFAEGEFRSERDYTLNGENQRYSSSTSTTHSVNYAVSPRELSLHLHELIRTRLEGRIEELELALQNSQRKVQLLESSASERQRKSPMIKDLCPVDPHLPSPDPLVMSLSGDALTAYNEACEELMKFEPEADESPSSLYDRECSAKGQSRVQEMDNMYLMGYESNDSEVDDENERLLIKQIIERTKKGSPAIMNALSCIDKDQ</sequence>
<accession>A0AAN7LDL1</accession>
<reference evidence="3 4" key="1">
    <citation type="journal article" date="2023" name="Hortic Res">
        <title>Pangenome of water caltrop reveals structural variations and asymmetric subgenome divergence after allopolyploidization.</title>
        <authorList>
            <person name="Zhang X."/>
            <person name="Chen Y."/>
            <person name="Wang L."/>
            <person name="Yuan Y."/>
            <person name="Fang M."/>
            <person name="Shi L."/>
            <person name="Lu R."/>
            <person name="Comes H.P."/>
            <person name="Ma Y."/>
            <person name="Chen Y."/>
            <person name="Huang G."/>
            <person name="Zhou Y."/>
            <person name="Zheng Z."/>
            <person name="Qiu Y."/>
        </authorList>
    </citation>
    <scope>NUCLEOTIDE SEQUENCE [LARGE SCALE GENOMIC DNA]</scope>
    <source>
        <strain evidence="3">F231</strain>
    </source>
</reference>
<dbReference type="PANTHER" id="PTHR33476">
    <property type="entry name" value="EMB|CAB62613.1"/>
    <property type="match status" value="1"/>
</dbReference>
<keyword evidence="4" id="KW-1185">Reference proteome</keyword>
<dbReference type="Proteomes" id="UP001346149">
    <property type="component" value="Unassembled WGS sequence"/>
</dbReference>
<dbReference type="GO" id="GO:0008356">
    <property type="term" value="P:asymmetric cell division"/>
    <property type="evidence" value="ECO:0007669"/>
    <property type="project" value="InterPro"/>
</dbReference>
<dbReference type="AlphaFoldDB" id="A0AAN7LDL1"/>
<name>A0AAN7LDL1_TRANT</name>
<feature type="coiled-coil region" evidence="1">
    <location>
        <begin position="311"/>
        <end position="345"/>
    </location>
</feature>